<gene>
    <name evidence="2" type="ORF">K7X08_018205</name>
</gene>
<keyword evidence="3" id="KW-1185">Reference proteome</keyword>
<name>A0A9Q1LVL0_9SOLA</name>
<evidence type="ECO:0000313" key="2">
    <source>
        <dbReference type="EMBL" id="KAJ8545622.1"/>
    </source>
</evidence>
<protein>
    <recommendedName>
        <fullName evidence="1">EF-hand domain-containing protein</fullName>
    </recommendedName>
</protein>
<organism evidence="2 3">
    <name type="scientific">Anisodus acutangulus</name>
    <dbReference type="NCBI Taxonomy" id="402998"/>
    <lineage>
        <taxon>Eukaryota</taxon>
        <taxon>Viridiplantae</taxon>
        <taxon>Streptophyta</taxon>
        <taxon>Embryophyta</taxon>
        <taxon>Tracheophyta</taxon>
        <taxon>Spermatophyta</taxon>
        <taxon>Magnoliopsida</taxon>
        <taxon>eudicotyledons</taxon>
        <taxon>Gunneridae</taxon>
        <taxon>Pentapetalae</taxon>
        <taxon>asterids</taxon>
        <taxon>lamiids</taxon>
        <taxon>Solanales</taxon>
        <taxon>Solanaceae</taxon>
        <taxon>Solanoideae</taxon>
        <taxon>Hyoscyameae</taxon>
        <taxon>Anisodus</taxon>
    </lineage>
</organism>
<dbReference type="GO" id="GO:0005509">
    <property type="term" value="F:calcium ion binding"/>
    <property type="evidence" value="ECO:0007669"/>
    <property type="project" value="InterPro"/>
</dbReference>
<dbReference type="InterPro" id="IPR002048">
    <property type="entry name" value="EF_hand_dom"/>
</dbReference>
<dbReference type="EMBL" id="JAJAGQ010000013">
    <property type="protein sequence ID" value="KAJ8545622.1"/>
    <property type="molecule type" value="Genomic_DNA"/>
</dbReference>
<dbReference type="AlphaFoldDB" id="A0A9Q1LVL0"/>
<dbReference type="InterPro" id="IPR011992">
    <property type="entry name" value="EF-hand-dom_pair"/>
</dbReference>
<feature type="domain" description="EF-hand" evidence="1">
    <location>
        <begin position="2"/>
        <end position="37"/>
    </location>
</feature>
<dbReference type="SUPFAM" id="SSF47473">
    <property type="entry name" value="EF-hand"/>
    <property type="match status" value="1"/>
</dbReference>
<proteinExistence type="predicted"/>
<evidence type="ECO:0000259" key="1">
    <source>
        <dbReference type="Pfam" id="PF13833"/>
    </source>
</evidence>
<comment type="caution">
    <text evidence="2">The sequence shown here is derived from an EMBL/GenBank/DDBJ whole genome shotgun (WGS) entry which is preliminary data.</text>
</comment>
<dbReference type="Proteomes" id="UP001152561">
    <property type="component" value="Unassembled WGS sequence"/>
</dbReference>
<dbReference type="PANTHER" id="PTHR47319">
    <property type="entry name" value="CALCIUM-BINDING PROTEIN KIC"/>
    <property type="match status" value="1"/>
</dbReference>
<dbReference type="InterPro" id="IPR044205">
    <property type="entry name" value="KIC/PBP1/KRP1"/>
</dbReference>
<dbReference type="PANTHER" id="PTHR47319:SF10">
    <property type="entry name" value="CALCIUM-BINDING PROTEIN PBP1-LIKE"/>
    <property type="match status" value="1"/>
</dbReference>
<evidence type="ECO:0000313" key="3">
    <source>
        <dbReference type="Proteomes" id="UP001152561"/>
    </source>
</evidence>
<dbReference type="Pfam" id="PF13833">
    <property type="entry name" value="EF-hand_8"/>
    <property type="match status" value="1"/>
</dbReference>
<sequence length="80" mass="9402">MGLQDFSEEELKNMIKEGDMDGDEALDQIKFCILMFRLSPDLLDVAQELLHKAEQLNLIHYKLSLYFLRFLILGVIPQRF</sequence>
<accession>A0A9Q1LVL0</accession>
<dbReference type="Gene3D" id="1.10.238.10">
    <property type="entry name" value="EF-hand"/>
    <property type="match status" value="1"/>
</dbReference>
<reference evidence="3" key="1">
    <citation type="journal article" date="2023" name="Proc. Natl. Acad. Sci. U.S.A.">
        <title>Genomic and structural basis for evolution of tropane alkaloid biosynthesis.</title>
        <authorList>
            <person name="Wanga Y.-J."/>
            <person name="Taina T."/>
            <person name="Yua J.-Y."/>
            <person name="Lia J."/>
            <person name="Xua B."/>
            <person name="Chenc J."/>
            <person name="D'Auriad J.C."/>
            <person name="Huanga J.-P."/>
            <person name="Huanga S.-X."/>
        </authorList>
    </citation>
    <scope>NUCLEOTIDE SEQUENCE [LARGE SCALE GENOMIC DNA]</scope>
    <source>
        <strain evidence="3">cv. KIB-2019</strain>
    </source>
</reference>